<dbReference type="EMBL" id="FR824118">
    <property type="protein sequence ID" value="CCA19538.1"/>
    <property type="molecule type" value="Genomic_DNA"/>
</dbReference>
<name>F0WEA7_9STRA</name>
<gene>
    <name evidence="1" type="primary">AlNc14C73G4964</name>
    <name evidence="1" type="ORF">ALNC14_056810</name>
</gene>
<organism evidence="1">
    <name type="scientific">Albugo laibachii Nc14</name>
    <dbReference type="NCBI Taxonomy" id="890382"/>
    <lineage>
        <taxon>Eukaryota</taxon>
        <taxon>Sar</taxon>
        <taxon>Stramenopiles</taxon>
        <taxon>Oomycota</taxon>
        <taxon>Peronosporomycetes</taxon>
        <taxon>Albuginales</taxon>
        <taxon>Albuginaceae</taxon>
        <taxon>Albugo</taxon>
    </lineage>
</organism>
<evidence type="ECO:0000313" key="1">
    <source>
        <dbReference type="EMBL" id="CCA19538.1"/>
    </source>
</evidence>
<accession>F0WEA7</accession>
<dbReference type="AlphaFoldDB" id="F0WEA7"/>
<protein>
    <submittedName>
        <fullName evidence="1">AlNc14C73G4964 protein</fullName>
    </submittedName>
</protein>
<sequence>MNVVTNETIIEIVVAIPKAWWSGDKRQRQSFLVSLIIVIDAPIRKCCSWEEYFSDGTDQMDGNNPTTSGSILRYFERAKTFQKRDILSTSLAVNVPQRVCRIMVYATVPPAMVEPTQDGSRH</sequence>
<proteinExistence type="predicted"/>
<reference evidence="1" key="2">
    <citation type="submission" date="2011-02" db="EMBL/GenBank/DDBJ databases">
        <authorList>
            <person name="MacLean D."/>
        </authorList>
    </citation>
    <scope>NUCLEOTIDE SEQUENCE</scope>
</reference>
<dbReference type="HOGENOM" id="CLU_2030994_0_0_1"/>
<reference evidence="1" key="1">
    <citation type="journal article" date="2011" name="PLoS Biol.">
        <title>Gene gain and loss during evolution of obligate parasitism in the white rust pathogen of Arabidopsis thaliana.</title>
        <authorList>
            <person name="Kemen E."/>
            <person name="Gardiner A."/>
            <person name="Schultz-Larsen T."/>
            <person name="Kemen A.C."/>
            <person name="Balmuth A.L."/>
            <person name="Robert-Seilaniantz A."/>
            <person name="Bailey K."/>
            <person name="Holub E."/>
            <person name="Studholme D.J."/>
            <person name="Maclean D."/>
            <person name="Jones J.D."/>
        </authorList>
    </citation>
    <scope>NUCLEOTIDE SEQUENCE</scope>
</reference>